<evidence type="ECO:0000313" key="2">
    <source>
        <dbReference type="EMBL" id="QOI17258.1"/>
    </source>
</evidence>
<sequence length="646" mass="71290">MASRAPRTSIPMPSLPMTTATDQRPAEPIPIVPDIVTRLAPSTNTRSSSGDTIIIDVITDNREPLCSWIYSIGHSIPSGLYSTNPMASPASILAYTQIMYVAFAFTIDAKLRFTPTPAAYNILNDAMQTLIFETLLEFPVPAFAHLEFDALRPHFDDLSDNLCYFASLGSSSFFHDFGRLIPATAFTAMHNLLAQLPTNTNYASLAANYYGLTITQADLGPNQAVNLTPGHYFGTCTTSQTQNTYHYYPNWFNRRIDNLLTANAIRVVNASATVSRLPMFTPANVTPANYNPYLYAIGYDYRNAGSILELVRNLAGFIKEIFPASRPLSAYTQMGTPEIARHLVFNSCLPTWHTGNAPSSAQLLAENANPFRDYAHMRSPSQFATEINYLVNYPTPAANTTPASFVGQNPVSANANTGRFAHLMTNSTNVNEVHSARIFDDQLHSTPDAAIFDPTSRDLTHLAAVITSGKKIETNDSSAIGLLLPHPMYALNQQNAAHIQGAVPLRQIRDATTNSAFIVRRRTHSTAQRAAQILIRGLPSAITIPLFSNTFTTPVFTIPARDNVLDAIFPGIAPNVCNYAPFGLNAFAAPLGRNRTNIPDQFFPLWSSYRYFDTESQTWYMLPTLRHIYGTRARLFTTLHPSLRIN</sequence>
<reference evidence="2" key="1">
    <citation type="submission" date="2020-07" db="EMBL/GenBank/DDBJ databases">
        <title>Multiple infection by bipartite mycoviruses and a dsRNA virus related to the family Totiviridae in the ascomycetous fungus Caloscypha fulgens.</title>
        <authorList>
            <person name="Sahin E."/>
            <person name="Akata I."/>
            <person name="Keskin E."/>
        </authorList>
    </citation>
    <scope>NUCLEOTIDE SEQUENCE</scope>
    <source>
        <strain evidence="2">ANK VIR-83</strain>
    </source>
</reference>
<proteinExistence type="predicted"/>
<feature type="region of interest" description="Disordered" evidence="1">
    <location>
        <begin position="1"/>
        <end position="26"/>
    </location>
</feature>
<dbReference type="InterPro" id="IPR058242">
    <property type="entry name" value="Capsid_partitivirus"/>
</dbReference>
<protein>
    <submittedName>
        <fullName evidence="2">Capsid protein</fullName>
    </submittedName>
</protein>
<dbReference type="EMBL" id="MT764201">
    <property type="protein sequence ID" value="QOI17258.1"/>
    <property type="molecule type" value="Genomic_RNA"/>
</dbReference>
<dbReference type="Pfam" id="PF25666">
    <property type="entry name" value="Partiti_capsid"/>
    <property type="match status" value="1"/>
</dbReference>
<organism evidence="2">
    <name type="scientific">Caloscypha fulgens partitivirus 6</name>
    <dbReference type="NCBI Taxonomy" id="2778764"/>
    <lineage>
        <taxon>Viruses</taxon>
        <taxon>Riboviria</taxon>
        <taxon>Orthornavirae</taxon>
        <taxon>Pisuviricota</taxon>
        <taxon>Duplopiviricetes</taxon>
        <taxon>Durnavirales</taxon>
        <taxon>Partitiviridae</taxon>
    </lineage>
</organism>
<name>A0A7L8Y966_9VIRU</name>
<accession>A0A7L8Y966</accession>
<evidence type="ECO:0000256" key="1">
    <source>
        <dbReference type="SAM" id="MobiDB-lite"/>
    </source>
</evidence>